<evidence type="ECO:0000313" key="2">
    <source>
        <dbReference type="EMBL" id="KZS08554.1"/>
    </source>
</evidence>
<comment type="caution">
    <text evidence="2">The sequence shown here is derived from an EMBL/GenBank/DDBJ whole genome shotgun (WGS) entry which is preliminary data.</text>
</comment>
<feature type="region of interest" description="Disordered" evidence="1">
    <location>
        <begin position="51"/>
        <end position="73"/>
    </location>
</feature>
<accession>A0A162D909</accession>
<dbReference type="Proteomes" id="UP000076858">
    <property type="component" value="Unassembled WGS sequence"/>
</dbReference>
<dbReference type="Pfam" id="PF12394">
    <property type="entry name" value="DUF3657"/>
    <property type="match status" value="1"/>
</dbReference>
<name>A0A162D909_9CRUS</name>
<sequence>MGDLQATLELFVELNKFYNVDLFQRGIYQVRGHLRTSPKIAVKLEGSLYHRPNGNNNSGQGTGSGSQQQTSSSASTANILHPACVLNGSFISQTFQILYRNEDVCLSDMAQFRLHVLVDSHKIEETLERLDLHLVMELWFSEQGYSLGDSGLDSQERFSNGSGSGGGGILCVSSRTLQLHLSPTRGLHYHLPVLFDYFHLAAITVTVHASLIAVHQPYIKKEGSPDMHFNL</sequence>
<proteinExistence type="predicted"/>
<evidence type="ECO:0000256" key="1">
    <source>
        <dbReference type="SAM" id="MobiDB-lite"/>
    </source>
</evidence>
<dbReference type="InterPro" id="IPR022122">
    <property type="entry name" value="DUF3657"/>
</dbReference>
<keyword evidence="3" id="KW-1185">Reference proteome</keyword>
<feature type="compositionally biased region" description="Low complexity" evidence="1">
    <location>
        <begin position="53"/>
        <end position="73"/>
    </location>
</feature>
<dbReference type="EMBL" id="LRGB01002190">
    <property type="protein sequence ID" value="KZS08554.1"/>
    <property type="molecule type" value="Genomic_DNA"/>
</dbReference>
<organism evidence="2 3">
    <name type="scientific">Daphnia magna</name>
    <dbReference type="NCBI Taxonomy" id="35525"/>
    <lineage>
        <taxon>Eukaryota</taxon>
        <taxon>Metazoa</taxon>
        <taxon>Ecdysozoa</taxon>
        <taxon>Arthropoda</taxon>
        <taxon>Crustacea</taxon>
        <taxon>Branchiopoda</taxon>
        <taxon>Diplostraca</taxon>
        <taxon>Cladocera</taxon>
        <taxon>Anomopoda</taxon>
        <taxon>Daphniidae</taxon>
        <taxon>Daphnia</taxon>
    </lineage>
</organism>
<dbReference type="PANTHER" id="PTHR12482:SF5">
    <property type="entry name" value="DUF676 DOMAIN-CONTAINING PROTEIN"/>
    <property type="match status" value="1"/>
</dbReference>
<dbReference type="InterPro" id="IPR044294">
    <property type="entry name" value="Lipase-like"/>
</dbReference>
<dbReference type="OrthoDB" id="273452at2759"/>
<dbReference type="AlphaFoldDB" id="A0A162D909"/>
<protein>
    <submittedName>
        <fullName evidence="2">Uncharacterized protein</fullName>
    </submittedName>
</protein>
<evidence type="ECO:0000313" key="3">
    <source>
        <dbReference type="Proteomes" id="UP000076858"/>
    </source>
</evidence>
<dbReference type="PANTHER" id="PTHR12482">
    <property type="entry name" value="LIPASE ROG1-RELATED-RELATED"/>
    <property type="match status" value="1"/>
</dbReference>
<reference evidence="2 3" key="1">
    <citation type="submission" date="2016-03" db="EMBL/GenBank/DDBJ databases">
        <title>EvidentialGene: Evidence-directed Construction of Genes on Genomes.</title>
        <authorList>
            <person name="Gilbert D.G."/>
            <person name="Choi J.-H."/>
            <person name="Mockaitis K."/>
            <person name="Colbourne J."/>
            <person name="Pfrender M."/>
        </authorList>
    </citation>
    <scope>NUCLEOTIDE SEQUENCE [LARGE SCALE GENOMIC DNA]</scope>
    <source>
        <strain evidence="2 3">Xinb3</strain>
        <tissue evidence="2">Complete organism</tissue>
    </source>
</reference>
<gene>
    <name evidence="2" type="ORF">APZ42_027218</name>
</gene>